<dbReference type="KEGG" id="plal:FXN65_08315"/>
<feature type="domain" description="Glycosyltransferase 2-like" evidence="1">
    <location>
        <begin position="1130"/>
        <end position="1251"/>
    </location>
</feature>
<dbReference type="Proteomes" id="UP000327179">
    <property type="component" value="Chromosome"/>
</dbReference>
<evidence type="ECO:0000313" key="2">
    <source>
        <dbReference type="EMBL" id="QEY62071.1"/>
    </source>
</evidence>
<dbReference type="Pfam" id="PF00535">
    <property type="entry name" value="Glycos_transf_2"/>
    <property type="match status" value="4"/>
</dbReference>
<dbReference type="InterPro" id="IPR050834">
    <property type="entry name" value="Glycosyltransf_2"/>
</dbReference>
<dbReference type="PANTHER" id="PTHR43685:SF2">
    <property type="entry name" value="GLYCOSYLTRANSFERASE 2-LIKE DOMAIN-CONTAINING PROTEIN"/>
    <property type="match status" value="1"/>
</dbReference>
<evidence type="ECO:0000313" key="3">
    <source>
        <dbReference type="Proteomes" id="UP000327179"/>
    </source>
</evidence>
<dbReference type="RefSeq" id="WP_151132612.1">
    <property type="nucleotide sequence ID" value="NZ_CP043311.1"/>
</dbReference>
<feature type="domain" description="Glycosyltransferase 2-like" evidence="1">
    <location>
        <begin position="590"/>
        <end position="716"/>
    </location>
</feature>
<dbReference type="CDD" id="cd00761">
    <property type="entry name" value="Glyco_tranf_GTA_type"/>
    <property type="match status" value="2"/>
</dbReference>
<dbReference type="SUPFAM" id="SSF53756">
    <property type="entry name" value="UDP-Glycosyltransferase/glycogen phosphorylase"/>
    <property type="match status" value="1"/>
</dbReference>
<dbReference type="Gene3D" id="3.90.550.10">
    <property type="entry name" value="Spore Coat Polysaccharide Biosynthesis Protein SpsA, Chain A"/>
    <property type="match status" value="5"/>
</dbReference>
<evidence type="ECO:0000259" key="1">
    <source>
        <dbReference type="Pfam" id="PF00535"/>
    </source>
</evidence>
<dbReference type="InterPro" id="IPR029044">
    <property type="entry name" value="Nucleotide-diphossugar_trans"/>
</dbReference>
<proteinExistence type="predicted"/>
<organism evidence="2 3">
    <name type="scientific">Metapseudomonas lalkuanensis</name>
    <dbReference type="NCBI Taxonomy" id="2604832"/>
    <lineage>
        <taxon>Bacteria</taxon>
        <taxon>Pseudomonadati</taxon>
        <taxon>Pseudomonadota</taxon>
        <taxon>Gammaproteobacteria</taxon>
        <taxon>Pseudomonadales</taxon>
        <taxon>Pseudomonadaceae</taxon>
        <taxon>Metapseudomonas</taxon>
    </lineage>
</organism>
<keyword evidence="2" id="KW-0808">Transferase</keyword>
<dbReference type="PANTHER" id="PTHR43685">
    <property type="entry name" value="GLYCOSYLTRANSFERASE"/>
    <property type="match status" value="1"/>
</dbReference>
<sequence length="1726" mass="192721">MPKLEHKVVVTVPVYNEGPYVLETLKSLAAQTYPDFRALVADNASTDETERVCREFCEKDPRFTYVRHDSNLGATANFQYCFENTSSELFMWLGGHDMLHPEFLQEACARMDADRSLSLVYSHTQWIDENDRVLAHTNGGNYVFDEPLTPHERHQRLLNSLDRCEAINQLLRREFVDLPFRPIVSADLVFLCHLAAHGPFARIERPLYIRREISKRTSTMMERITGKRVAPKYQELAAFFTESICLHRNVAEAAKSQLIADTLAWLNKRFSIFTAPEVTESVLAPAPAEQGAPPFFSVVMPVYNRERYVREAIESVLAQDDTDFELVVVDDGSTDRSVAIVRSIQDPRIRLLHNDHGGGASARNKGLAAARGEFVVWIDSDDRQAKGALSALRRSIAGNPGSDVFYGDLEIFDDRFPGQVHRTRYADYQGKSLLPMLVQGNCLPNPGTAVRRALYTRHGDYDTTFTRCHDYQIWTRLADTADFKKVDAILCHWRQHGESLSSAKTRAFEGKVVLDAFARYPVSRLFPDLADDRAGKAAACWRVSSILRQIDEHGPALRMAHKARALGQENAEALAELDKLAGARYEPLFSIILTTYNRPGLLRDALVSLGDQTLRDFEVILVNDHGDPVESLLAEFDFPITYLYQGRNQGLSAARNAGLKLAKGRYVSYLDDDDIYLPEHLAVLANTFEQHPLAVVYTGVEYINEQVEGGERIELSRSAPFAHAAYDKERLFVQNYIPVNTWAHPRSMLAEVGEFDTGLTAFEDWDMLLRLAARHPLVHVPQVTAEVHLRDAPNTGSDHMLGREQKNFGGLYQEMYRRHSDLGSDAVRQARQEMLKRFGIQDSAGGRVRNASLQEWLHKRVLTPTQQRLVEERLQQGGPSIGVVVRDMKGDAAAVALTLESLNPSRNAYHNVQPLLLTVAQSAAEGFPGRVVGVSADAWVMPLNQALQAADFDWLVLVNAGDELTSNGLLMACLELLTAPDCRAVYCDQMYRQSNGDLGAAFRPAFNLDYLLSFPAGMAHHWLFRRDVLLEAGGFDAGLPRAVELEMLLRLIGSGGLAGLGHIAEPLLITDAPTVCDIEDERQAILRHLQERGYEQPRIESDQPGQYRIHYGHPQQPMVSLLVLAGSQLARLQRCVESLLETTRYSRYELLLIESDPAAGEVRDWLKALEGMGEARLRTVWPAAAQLSAAAALNLAASQAKGDYLLLLSPDTAVIDPQWLDELVNHAQRPEVGVVGAKLLAADGSVRHAGLILGLEGPVGRPFVGEPLDAPGYLQRLQVDQNYSAVSRECLMIGRELFGSLGGIAEDLPENYIDADICLRARQAGYLTVWAANAKLMLDADEAPAVSVEGQDAFYAKWLPVLARDPAYNPCFSLAMPGGFKLADTALSWRPLSSWKPLPTVLAHPADQFGCGHYRVMQPFAALQQAGMADGALSMGLMHVTDLERYAPDTIVLQRQIGDERLEAMRRMKAFSGAFKVYELDDYLLNLPMKSAHRQHMPKDILKSLRRGLGFVDRFVVSTHPLAEAFAGMHEDIVVVENRLPVGWWQGLQGQRRVSAKPRVGWAGGSSHTGDLELIEDVVKELANEVEWVFFGMCPESMRPYVHEFHPGVAIEQYPAALARLNLDLALAPVEENLFNECKSNLRLLEYGACGFPVICSDIRCYQGDLPVTRVKNRFKDWVEAIRMHLADLEATARMGDELQAVVRRDWMLEGRNLELWLKGWTPGSH</sequence>
<feature type="domain" description="Glycosyltransferase 2-like" evidence="1">
    <location>
        <begin position="10"/>
        <end position="158"/>
    </location>
</feature>
<accession>A0A5J6QLB4</accession>
<dbReference type="InterPro" id="IPR001173">
    <property type="entry name" value="Glyco_trans_2-like"/>
</dbReference>
<dbReference type="GO" id="GO:0016740">
    <property type="term" value="F:transferase activity"/>
    <property type="evidence" value="ECO:0007669"/>
    <property type="project" value="UniProtKB-KW"/>
</dbReference>
<dbReference type="SUPFAM" id="SSF53448">
    <property type="entry name" value="Nucleotide-diphospho-sugar transferases"/>
    <property type="match status" value="5"/>
</dbReference>
<gene>
    <name evidence="2" type="ORF">FXN65_08315</name>
</gene>
<feature type="domain" description="Glycosyltransferase 2-like" evidence="1">
    <location>
        <begin position="297"/>
        <end position="423"/>
    </location>
</feature>
<dbReference type="EMBL" id="CP043311">
    <property type="protein sequence ID" value="QEY62071.1"/>
    <property type="molecule type" value="Genomic_DNA"/>
</dbReference>
<keyword evidence="3" id="KW-1185">Reference proteome</keyword>
<reference evidence="2 3" key="1">
    <citation type="submission" date="2019-08" db="EMBL/GenBank/DDBJ databases">
        <title>Whole-genome Sequencing of e-waste polymer degrading bacterium Pseudomonas sp. strain PE08.</title>
        <authorList>
            <person name="Kirdat K."/>
            <person name="Debbarma P."/>
            <person name="Narawade N."/>
            <person name="Suyal D."/>
            <person name="Thorat V."/>
            <person name="Shouche Y."/>
            <person name="Goel R."/>
            <person name="Yadav A."/>
        </authorList>
    </citation>
    <scope>NUCLEOTIDE SEQUENCE [LARGE SCALE GENOMIC DNA]</scope>
    <source>
        <strain evidence="2 3">PE08</strain>
    </source>
</reference>
<dbReference type="Gene3D" id="3.40.50.2000">
    <property type="entry name" value="Glycogen Phosphorylase B"/>
    <property type="match status" value="1"/>
</dbReference>
<name>A0A5J6QLB4_9GAMM</name>
<protein>
    <submittedName>
        <fullName evidence="2">Glycosyltransferase</fullName>
    </submittedName>
</protein>